<sequence length="197" mass="21888">MPKMLSACPARDAAEEKRIRKLAGARHAPADWILRSKIIALSWDGLRVPAIADRLRCREKTVRKWLRRFNAEGVDGLGDRPGCGRKRRITEAGRSRIIELVRGDPPGRLVREPWGDLAAEDETAPGEWTLDTLTAAARRQGIDVHRSQVRRILQAEGCGGVVPGPGPAAAIRTSPPKDDRHRPLHRPAARHEGDLRR</sequence>
<dbReference type="Pfam" id="PF13565">
    <property type="entry name" value="HTH_32"/>
    <property type="match status" value="1"/>
</dbReference>
<reference evidence="2" key="1">
    <citation type="journal article" date="2014" name="Int. J. Syst. Evol. Microbiol.">
        <title>Complete genome sequence of Corynebacterium casei LMG S-19264T (=DSM 44701T), isolated from a smear-ripened cheese.</title>
        <authorList>
            <consortium name="US DOE Joint Genome Institute (JGI-PGF)"/>
            <person name="Walter F."/>
            <person name="Albersmeier A."/>
            <person name="Kalinowski J."/>
            <person name="Ruckert C."/>
        </authorList>
    </citation>
    <scope>NUCLEOTIDE SEQUENCE</scope>
    <source>
        <strain evidence="2">JCM 4790</strain>
    </source>
</reference>
<dbReference type="Proteomes" id="UP000619244">
    <property type="component" value="Unassembled WGS sequence"/>
</dbReference>
<name>A0A918P1P6_9ACTN</name>
<dbReference type="SUPFAM" id="SSF46689">
    <property type="entry name" value="Homeodomain-like"/>
    <property type="match status" value="1"/>
</dbReference>
<accession>A0A918P1P6</accession>
<evidence type="ECO:0000313" key="3">
    <source>
        <dbReference type="Proteomes" id="UP000619244"/>
    </source>
</evidence>
<dbReference type="EMBL" id="BMVU01000091">
    <property type="protein sequence ID" value="GGY13694.1"/>
    <property type="molecule type" value="Genomic_DNA"/>
</dbReference>
<dbReference type="AlphaFoldDB" id="A0A918P1P6"/>
<dbReference type="InterPro" id="IPR009057">
    <property type="entry name" value="Homeodomain-like_sf"/>
</dbReference>
<evidence type="ECO:0000256" key="1">
    <source>
        <dbReference type="SAM" id="MobiDB-lite"/>
    </source>
</evidence>
<reference evidence="2" key="2">
    <citation type="submission" date="2020-09" db="EMBL/GenBank/DDBJ databases">
        <authorList>
            <person name="Sun Q."/>
            <person name="Ohkuma M."/>
        </authorList>
    </citation>
    <scope>NUCLEOTIDE SEQUENCE</scope>
    <source>
        <strain evidence="2">JCM 4790</strain>
    </source>
</reference>
<dbReference type="RefSeq" id="WP_229919863.1">
    <property type="nucleotide sequence ID" value="NZ_BMVU01000091.1"/>
</dbReference>
<feature type="region of interest" description="Disordered" evidence="1">
    <location>
        <begin position="158"/>
        <end position="197"/>
    </location>
</feature>
<organism evidence="2 3">
    <name type="scientific">Streptomyces minutiscleroticus</name>
    <dbReference type="NCBI Taxonomy" id="68238"/>
    <lineage>
        <taxon>Bacteria</taxon>
        <taxon>Bacillati</taxon>
        <taxon>Actinomycetota</taxon>
        <taxon>Actinomycetes</taxon>
        <taxon>Kitasatosporales</taxon>
        <taxon>Streptomycetaceae</taxon>
        <taxon>Streptomyces</taxon>
    </lineage>
</organism>
<gene>
    <name evidence="2" type="ORF">GCM10010358_77380</name>
</gene>
<evidence type="ECO:0008006" key="4">
    <source>
        <dbReference type="Google" id="ProtNLM"/>
    </source>
</evidence>
<evidence type="ECO:0000313" key="2">
    <source>
        <dbReference type="EMBL" id="GGY13694.1"/>
    </source>
</evidence>
<protein>
    <recommendedName>
        <fullName evidence="4">Transposase</fullName>
    </recommendedName>
</protein>
<keyword evidence="3" id="KW-1185">Reference proteome</keyword>
<proteinExistence type="predicted"/>
<comment type="caution">
    <text evidence="2">The sequence shown here is derived from an EMBL/GenBank/DDBJ whole genome shotgun (WGS) entry which is preliminary data.</text>
</comment>